<comment type="caution">
    <text evidence="1">The sequence shown here is derived from an EMBL/GenBank/DDBJ whole genome shotgun (WGS) entry which is preliminary data.</text>
</comment>
<protein>
    <submittedName>
        <fullName evidence="1">Uncharacterized protein</fullName>
    </submittedName>
</protein>
<reference evidence="1" key="1">
    <citation type="submission" date="2020-10" db="EMBL/GenBank/DDBJ databases">
        <authorList>
            <person name="Gilroy R."/>
        </authorList>
    </citation>
    <scope>NUCLEOTIDE SEQUENCE</scope>
    <source>
        <strain evidence="1">ChiBcolR7-354</strain>
    </source>
</reference>
<gene>
    <name evidence="1" type="ORF">IAB77_01420</name>
</gene>
<dbReference type="EMBL" id="DVGA01000020">
    <property type="protein sequence ID" value="HIQ77900.1"/>
    <property type="molecule type" value="Genomic_DNA"/>
</dbReference>
<reference evidence="1" key="2">
    <citation type="journal article" date="2021" name="PeerJ">
        <title>Extensive microbial diversity within the chicken gut microbiome revealed by metagenomics and culture.</title>
        <authorList>
            <person name="Gilroy R."/>
            <person name="Ravi A."/>
            <person name="Getino M."/>
            <person name="Pursley I."/>
            <person name="Horton D.L."/>
            <person name="Alikhan N.F."/>
            <person name="Baker D."/>
            <person name="Gharbi K."/>
            <person name="Hall N."/>
            <person name="Watson M."/>
            <person name="Adriaenssens E.M."/>
            <person name="Foster-Nyarko E."/>
            <person name="Jarju S."/>
            <person name="Secka A."/>
            <person name="Antonio M."/>
            <person name="Oren A."/>
            <person name="Chaudhuri R.R."/>
            <person name="La Ragione R."/>
            <person name="Hildebrand F."/>
            <person name="Pallen M.J."/>
        </authorList>
    </citation>
    <scope>NUCLEOTIDE SEQUENCE</scope>
    <source>
        <strain evidence="1">ChiBcolR7-354</strain>
    </source>
</reference>
<sequence length="99" mass="11001">MAGEVKAAGGDSREQIRRCLSCQYPARYCTGRLYERCRAEKAPGSRGGRAGRPRGLLYAMIGPVISGEMSAADFSRLTGYSEQQISRARRKLRESQPMR</sequence>
<evidence type="ECO:0000313" key="1">
    <source>
        <dbReference type="EMBL" id="HIQ77900.1"/>
    </source>
</evidence>
<name>A0A9D1CT11_9FIRM</name>
<accession>A0A9D1CT11</accession>
<dbReference type="Proteomes" id="UP000824262">
    <property type="component" value="Unassembled WGS sequence"/>
</dbReference>
<dbReference type="AlphaFoldDB" id="A0A9D1CT11"/>
<evidence type="ECO:0000313" key="2">
    <source>
        <dbReference type="Proteomes" id="UP000824262"/>
    </source>
</evidence>
<organism evidence="1 2">
    <name type="scientific">Candidatus Scatomorpha intestinavium</name>
    <dbReference type="NCBI Taxonomy" id="2840922"/>
    <lineage>
        <taxon>Bacteria</taxon>
        <taxon>Bacillati</taxon>
        <taxon>Bacillota</taxon>
        <taxon>Clostridia</taxon>
        <taxon>Eubacteriales</taxon>
        <taxon>Candidatus Scatomorpha</taxon>
    </lineage>
</organism>
<proteinExistence type="predicted"/>